<comment type="catalytic activity">
    <reaction evidence="9 10">
        <text>adenosine(37) in tRNA + dimethylallyl diphosphate = N(6)-dimethylallyladenosine(37) in tRNA + diphosphate</text>
        <dbReference type="Rhea" id="RHEA:26482"/>
        <dbReference type="Rhea" id="RHEA-COMP:10162"/>
        <dbReference type="Rhea" id="RHEA-COMP:10375"/>
        <dbReference type="ChEBI" id="CHEBI:33019"/>
        <dbReference type="ChEBI" id="CHEBI:57623"/>
        <dbReference type="ChEBI" id="CHEBI:74411"/>
        <dbReference type="ChEBI" id="CHEBI:74415"/>
        <dbReference type="EC" id="2.5.1.75"/>
    </reaction>
</comment>
<keyword evidence="8 10" id="KW-0460">Magnesium</keyword>
<dbReference type="HAMAP" id="MF_00185">
    <property type="entry name" value="IPP_trans"/>
    <property type="match status" value="1"/>
</dbReference>
<comment type="cofactor">
    <cofactor evidence="1 10">
        <name>Mg(2+)</name>
        <dbReference type="ChEBI" id="CHEBI:18420"/>
    </cofactor>
</comment>
<keyword evidence="4 10" id="KW-0808">Transferase</keyword>
<feature type="region of interest" description="Interaction with substrate tRNA" evidence="10">
    <location>
        <begin position="42"/>
        <end position="45"/>
    </location>
</feature>
<comment type="function">
    <text evidence="2 10">Catalyzes the transfer of a dimethylallyl group onto the adenine at position 37 in tRNAs that read codons beginning with uridine, leading to the formation of N6-(dimethylallyl)adenosine (i(6)A).</text>
</comment>
<evidence type="ECO:0000256" key="7">
    <source>
        <dbReference type="ARBA" id="ARBA00022840"/>
    </source>
</evidence>
<evidence type="ECO:0000256" key="6">
    <source>
        <dbReference type="ARBA" id="ARBA00022741"/>
    </source>
</evidence>
<dbReference type="Gene3D" id="3.40.50.300">
    <property type="entry name" value="P-loop containing nucleotide triphosphate hydrolases"/>
    <property type="match status" value="1"/>
</dbReference>
<feature type="binding site" evidence="10">
    <location>
        <begin position="17"/>
        <end position="24"/>
    </location>
    <ligand>
        <name>ATP</name>
        <dbReference type="ChEBI" id="CHEBI:30616"/>
    </ligand>
</feature>
<dbReference type="EMBL" id="JABZQH010000305">
    <property type="protein sequence ID" value="MBF1352855.1"/>
    <property type="molecule type" value="Genomic_DNA"/>
</dbReference>
<evidence type="ECO:0000256" key="3">
    <source>
        <dbReference type="ARBA" id="ARBA00005842"/>
    </source>
</evidence>
<evidence type="ECO:0000256" key="2">
    <source>
        <dbReference type="ARBA" id="ARBA00003213"/>
    </source>
</evidence>
<protein>
    <recommendedName>
        <fullName evidence="10">tRNA dimethylallyltransferase</fullName>
        <ecNumber evidence="10">2.5.1.75</ecNumber>
    </recommendedName>
    <alternativeName>
        <fullName evidence="10">Dimethylallyl diphosphate:tRNA dimethylallyltransferase</fullName>
        <shortName evidence="10">DMAPP:tRNA dimethylallyltransferase</shortName>
        <shortName evidence="10">DMATase</shortName>
    </alternativeName>
    <alternativeName>
        <fullName evidence="10">Isopentenyl-diphosphate:tRNA isopentenyltransferase</fullName>
        <shortName evidence="10">IPP transferase</shortName>
        <shortName evidence="10">IPPT</shortName>
        <shortName evidence="10">IPTase</shortName>
    </alternativeName>
</protein>
<dbReference type="Proteomes" id="UP000722050">
    <property type="component" value="Unassembled WGS sequence"/>
</dbReference>
<comment type="caution">
    <text evidence="10">Lacks conserved residue(s) required for the propagation of feature annotation.</text>
</comment>
<evidence type="ECO:0000313" key="11">
    <source>
        <dbReference type="EMBL" id="MBF1352855.1"/>
    </source>
</evidence>
<dbReference type="GO" id="GO:0006400">
    <property type="term" value="P:tRNA modification"/>
    <property type="evidence" value="ECO:0007669"/>
    <property type="project" value="TreeGrafter"/>
</dbReference>
<dbReference type="InterPro" id="IPR027417">
    <property type="entry name" value="P-loop_NTPase"/>
</dbReference>
<evidence type="ECO:0000313" key="12">
    <source>
        <dbReference type="Proteomes" id="UP000722050"/>
    </source>
</evidence>
<comment type="subunit">
    <text evidence="10">Monomer.</text>
</comment>
<feature type="site" description="Interaction with substrate tRNA" evidence="10">
    <location>
        <position position="130"/>
    </location>
</feature>
<accession>A0A930EER0</accession>
<dbReference type="Gene3D" id="1.10.287.890">
    <property type="entry name" value="Crystal structure of tRNA isopentenylpyrophosphate transferase (bh2366) domain"/>
    <property type="match status" value="1"/>
</dbReference>
<keyword evidence="5 10" id="KW-0819">tRNA processing</keyword>
<dbReference type="Pfam" id="PF01715">
    <property type="entry name" value="IPPT"/>
    <property type="match status" value="1"/>
</dbReference>
<dbReference type="PANTHER" id="PTHR11088">
    <property type="entry name" value="TRNA DIMETHYLALLYLTRANSFERASE"/>
    <property type="match status" value="1"/>
</dbReference>
<evidence type="ECO:0000256" key="10">
    <source>
        <dbReference type="HAMAP-Rule" id="MF_00185"/>
    </source>
</evidence>
<feature type="binding site" evidence="10">
    <location>
        <begin position="19"/>
        <end position="24"/>
    </location>
    <ligand>
        <name>substrate</name>
    </ligand>
</feature>
<dbReference type="InterPro" id="IPR039657">
    <property type="entry name" value="Dimethylallyltransferase"/>
</dbReference>
<dbReference type="GO" id="GO:0052381">
    <property type="term" value="F:tRNA dimethylallyltransferase activity"/>
    <property type="evidence" value="ECO:0007669"/>
    <property type="project" value="UniProtKB-UniRule"/>
</dbReference>
<evidence type="ECO:0000256" key="1">
    <source>
        <dbReference type="ARBA" id="ARBA00001946"/>
    </source>
</evidence>
<evidence type="ECO:0000256" key="4">
    <source>
        <dbReference type="ARBA" id="ARBA00022679"/>
    </source>
</evidence>
<comment type="similarity">
    <text evidence="3 10">Belongs to the IPP transferase family.</text>
</comment>
<dbReference type="EC" id="2.5.1.75" evidence="10"/>
<name>A0A930EER0_9FIRM</name>
<dbReference type="AlphaFoldDB" id="A0A930EER0"/>
<evidence type="ECO:0000256" key="5">
    <source>
        <dbReference type="ARBA" id="ARBA00022694"/>
    </source>
</evidence>
<dbReference type="GO" id="GO:0005524">
    <property type="term" value="F:ATP binding"/>
    <property type="evidence" value="ECO:0007669"/>
    <property type="project" value="UniProtKB-UniRule"/>
</dbReference>
<keyword evidence="7 10" id="KW-0067">ATP-binding</keyword>
<organism evidence="11 12">
    <name type="scientific">Mogibacterium diversum</name>
    <dbReference type="NCBI Taxonomy" id="114527"/>
    <lineage>
        <taxon>Bacteria</taxon>
        <taxon>Bacillati</taxon>
        <taxon>Bacillota</taxon>
        <taxon>Clostridia</taxon>
        <taxon>Peptostreptococcales</taxon>
        <taxon>Anaerovoracaceae</taxon>
        <taxon>Mogibacterium</taxon>
    </lineage>
</organism>
<evidence type="ECO:0000256" key="9">
    <source>
        <dbReference type="ARBA" id="ARBA00049563"/>
    </source>
</evidence>
<evidence type="ECO:0000256" key="8">
    <source>
        <dbReference type="ARBA" id="ARBA00022842"/>
    </source>
</evidence>
<proteinExistence type="inferred from homology"/>
<reference evidence="11" key="1">
    <citation type="submission" date="2020-04" db="EMBL/GenBank/DDBJ databases">
        <title>Deep metagenomics examines the oral microbiome during advanced dental caries in children, revealing novel taxa and co-occurrences with host molecules.</title>
        <authorList>
            <person name="Baker J.L."/>
            <person name="Morton J.T."/>
            <person name="Dinis M."/>
            <person name="Alvarez R."/>
            <person name="Tran N.C."/>
            <person name="Knight R."/>
            <person name="Edlund A."/>
        </authorList>
    </citation>
    <scope>NUCLEOTIDE SEQUENCE</scope>
    <source>
        <strain evidence="11">JCVI_24_bin.8</strain>
    </source>
</reference>
<feature type="site" description="Interaction with substrate tRNA" evidence="10">
    <location>
        <position position="108"/>
    </location>
</feature>
<keyword evidence="6 10" id="KW-0547">Nucleotide-binding</keyword>
<dbReference type="SUPFAM" id="SSF52540">
    <property type="entry name" value="P-loop containing nucleoside triphosphate hydrolases"/>
    <property type="match status" value="2"/>
</dbReference>
<dbReference type="PANTHER" id="PTHR11088:SF60">
    <property type="entry name" value="TRNA DIMETHYLALLYLTRANSFERASE"/>
    <property type="match status" value="1"/>
</dbReference>
<sequence>MDNGVDEDRLPLIVIIGPTASGKTSLAIQLAKKYRGEIICADSRTVYRGMNIGTAKPSLSEQQGVSHWGLDLVDPGDSFSVSQFKDYARQKIKEIRSRGNIPFLVGGTGLYIDSVIFDFQFGGKSSREKRANLQEMTISELQRYCANHDVVLPENSKNKRYLVRAIERADEKPSGLEVPLNNTIVVGITTDKQLLKQRITDRAKKMFKDGVVEETIGLANNTGWCNEAMTGNVYPIIKKLIEKEIDEDQAIQEFIVSDVSLVKRQLTWFRRNPFIEWGDVHSCEQYLSRVLDSK</sequence>
<gene>
    <name evidence="10" type="primary">miaA</name>
    <name evidence="11" type="ORF">HXM71_07060</name>
</gene>
<comment type="caution">
    <text evidence="11">The sequence shown here is derived from an EMBL/GenBank/DDBJ whole genome shotgun (WGS) entry which is preliminary data.</text>
</comment>
<dbReference type="InterPro" id="IPR018022">
    <property type="entry name" value="IPT"/>
</dbReference>